<sequence>MVSSTRSNLTKNNVFWGWFFVLVGFVSFLGFLFTAVISKLLHASDNPVLSAIQKDRYYCFLAPLTIPVLVAAVYCHWLSMKLFKHA</sequence>
<feature type="transmembrane region" description="Helical" evidence="1">
    <location>
        <begin position="57"/>
        <end position="79"/>
    </location>
</feature>
<keyword evidence="1" id="KW-0812">Transmembrane</keyword>
<evidence type="ECO:0000313" key="3">
    <source>
        <dbReference type="Proteomes" id="UP000593562"/>
    </source>
</evidence>
<dbReference type="PANTHER" id="PTHR36485:SF1">
    <property type="entry name" value="TRANSMEMBRANE PROTEIN"/>
    <property type="match status" value="1"/>
</dbReference>
<accession>A0A7J7BU17</accession>
<name>A0A7J7BU17_TRIWF</name>
<evidence type="ECO:0000313" key="2">
    <source>
        <dbReference type="EMBL" id="KAF5725462.1"/>
    </source>
</evidence>
<dbReference type="Pfam" id="PF15159">
    <property type="entry name" value="PIG-Y"/>
    <property type="match status" value="1"/>
</dbReference>
<feature type="transmembrane region" description="Helical" evidence="1">
    <location>
        <begin position="15"/>
        <end position="37"/>
    </location>
</feature>
<dbReference type="InterPro" id="IPR029164">
    <property type="entry name" value="PIG-Y"/>
</dbReference>
<dbReference type="PANTHER" id="PTHR36485">
    <property type="entry name" value="OS01G0939000 PROTEIN"/>
    <property type="match status" value="1"/>
</dbReference>
<proteinExistence type="predicted"/>
<organism evidence="2 3">
    <name type="scientific">Tripterygium wilfordii</name>
    <name type="common">Thunder God vine</name>
    <dbReference type="NCBI Taxonomy" id="458696"/>
    <lineage>
        <taxon>Eukaryota</taxon>
        <taxon>Viridiplantae</taxon>
        <taxon>Streptophyta</taxon>
        <taxon>Embryophyta</taxon>
        <taxon>Tracheophyta</taxon>
        <taxon>Spermatophyta</taxon>
        <taxon>Magnoliopsida</taxon>
        <taxon>eudicotyledons</taxon>
        <taxon>Gunneridae</taxon>
        <taxon>Pentapetalae</taxon>
        <taxon>rosids</taxon>
        <taxon>fabids</taxon>
        <taxon>Celastrales</taxon>
        <taxon>Celastraceae</taxon>
        <taxon>Tripterygium</taxon>
    </lineage>
</organism>
<dbReference type="AlphaFoldDB" id="A0A7J7BU17"/>
<evidence type="ECO:0000256" key="1">
    <source>
        <dbReference type="SAM" id="Phobius"/>
    </source>
</evidence>
<dbReference type="EMBL" id="JAAARO010000023">
    <property type="protein sequence ID" value="KAF5725462.1"/>
    <property type="molecule type" value="Genomic_DNA"/>
</dbReference>
<gene>
    <name evidence="2" type="ORF">HS088_TW23G00184</name>
</gene>
<comment type="caution">
    <text evidence="2">The sequence shown here is derived from an EMBL/GenBank/DDBJ whole genome shotgun (WGS) entry which is preliminary data.</text>
</comment>
<reference evidence="2 3" key="1">
    <citation type="journal article" date="2020" name="Nat. Commun.">
        <title>Genome of Tripterygium wilfordii and identification of cytochrome P450 involved in triptolide biosynthesis.</title>
        <authorList>
            <person name="Tu L."/>
            <person name="Su P."/>
            <person name="Zhang Z."/>
            <person name="Gao L."/>
            <person name="Wang J."/>
            <person name="Hu T."/>
            <person name="Zhou J."/>
            <person name="Zhang Y."/>
            <person name="Zhao Y."/>
            <person name="Liu Y."/>
            <person name="Song Y."/>
            <person name="Tong Y."/>
            <person name="Lu Y."/>
            <person name="Yang J."/>
            <person name="Xu C."/>
            <person name="Jia M."/>
            <person name="Peters R.J."/>
            <person name="Huang L."/>
            <person name="Gao W."/>
        </authorList>
    </citation>
    <scope>NUCLEOTIDE SEQUENCE [LARGE SCALE GENOMIC DNA]</scope>
    <source>
        <strain evidence="3">cv. XIE 37</strain>
        <tissue evidence="2">Leaf</tissue>
    </source>
</reference>
<dbReference type="Proteomes" id="UP000593562">
    <property type="component" value="Unassembled WGS sequence"/>
</dbReference>
<keyword evidence="1" id="KW-1133">Transmembrane helix</keyword>
<keyword evidence="1" id="KW-0472">Membrane</keyword>
<protein>
    <submittedName>
        <fullName evidence="2">Uncharacterized protein</fullName>
    </submittedName>
</protein>
<dbReference type="InParanoid" id="A0A7J7BU17"/>
<keyword evidence="3" id="KW-1185">Reference proteome</keyword>